<dbReference type="CDD" id="cd00211">
    <property type="entry name" value="PTS_IIA_fru"/>
    <property type="match status" value="1"/>
</dbReference>
<protein>
    <submittedName>
        <fullName evidence="2">PTS sugar transporter subunit IIA</fullName>
    </submittedName>
</protein>
<dbReference type="EMBL" id="JBHSLI010000009">
    <property type="protein sequence ID" value="MFC5295208.1"/>
    <property type="molecule type" value="Genomic_DNA"/>
</dbReference>
<dbReference type="SUPFAM" id="SSF55804">
    <property type="entry name" value="Phoshotransferase/anion transport protein"/>
    <property type="match status" value="1"/>
</dbReference>
<dbReference type="PROSITE" id="PS00372">
    <property type="entry name" value="PTS_EIIA_TYPE_2_HIS"/>
    <property type="match status" value="1"/>
</dbReference>
<dbReference type="PANTHER" id="PTHR47738">
    <property type="entry name" value="PTS SYSTEM FRUCTOSE-LIKE EIIA COMPONENT-RELATED"/>
    <property type="match status" value="1"/>
</dbReference>
<dbReference type="InterPro" id="IPR016152">
    <property type="entry name" value="PTrfase/Anion_transptr"/>
</dbReference>
<dbReference type="RefSeq" id="WP_158448265.1">
    <property type="nucleotide sequence ID" value="NZ_JAOAOS010000010.1"/>
</dbReference>
<keyword evidence="2" id="KW-0813">Transport</keyword>
<comment type="caution">
    <text evidence="2">The sequence shown here is derived from an EMBL/GenBank/DDBJ whole genome shotgun (WGS) entry which is preliminary data.</text>
</comment>
<organism evidence="2 3">
    <name type="scientific">Bosea minatitlanensis</name>
    <dbReference type="NCBI Taxonomy" id="128782"/>
    <lineage>
        <taxon>Bacteria</taxon>
        <taxon>Pseudomonadati</taxon>
        <taxon>Pseudomonadota</taxon>
        <taxon>Alphaproteobacteria</taxon>
        <taxon>Hyphomicrobiales</taxon>
        <taxon>Boseaceae</taxon>
        <taxon>Bosea</taxon>
    </lineage>
</organism>
<keyword evidence="2" id="KW-0762">Sugar transport</keyword>
<keyword evidence="3" id="KW-1185">Reference proteome</keyword>
<evidence type="ECO:0000313" key="2">
    <source>
        <dbReference type="EMBL" id="MFC5295208.1"/>
    </source>
</evidence>
<dbReference type="Gene3D" id="3.40.930.10">
    <property type="entry name" value="Mannitol-specific EII, Chain A"/>
    <property type="match status" value="1"/>
</dbReference>
<dbReference type="Proteomes" id="UP001595976">
    <property type="component" value="Unassembled WGS sequence"/>
</dbReference>
<sequence length="149" mass="15610">MQATDLIRPEHVIPHLAAPSKAALLQALSGEAAGRLGLDAEAVCAALCRREALGSTGVGDRVAIPHAPIAGLKRPFGLLARLDRPVAFDAIDGEPVDIVCLLLTPGGGGRASLDALACIARRLRAQDVRDRIRRADGRREIHAALHEAG</sequence>
<reference evidence="3" key="1">
    <citation type="journal article" date="2019" name="Int. J. Syst. Evol. Microbiol.">
        <title>The Global Catalogue of Microorganisms (GCM) 10K type strain sequencing project: providing services to taxonomists for standard genome sequencing and annotation.</title>
        <authorList>
            <consortium name="The Broad Institute Genomics Platform"/>
            <consortium name="The Broad Institute Genome Sequencing Center for Infectious Disease"/>
            <person name="Wu L."/>
            <person name="Ma J."/>
        </authorList>
    </citation>
    <scope>NUCLEOTIDE SEQUENCE [LARGE SCALE GENOMIC DNA]</scope>
    <source>
        <strain evidence="3">CGMCC 1.15643</strain>
    </source>
</reference>
<feature type="domain" description="PTS EIIA type-2" evidence="1">
    <location>
        <begin position="5"/>
        <end position="148"/>
    </location>
</feature>
<proteinExistence type="predicted"/>
<dbReference type="PANTHER" id="PTHR47738:SF1">
    <property type="entry name" value="NITROGEN REGULATORY PROTEIN"/>
    <property type="match status" value="1"/>
</dbReference>
<dbReference type="InterPro" id="IPR002178">
    <property type="entry name" value="PTS_EIIA_type-2_dom"/>
</dbReference>
<name>A0ABW0F7R6_9HYPH</name>
<dbReference type="Pfam" id="PF00359">
    <property type="entry name" value="PTS_EIIA_2"/>
    <property type="match status" value="1"/>
</dbReference>
<accession>A0ABW0F7R6</accession>
<dbReference type="PROSITE" id="PS51094">
    <property type="entry name" value="PTS_EIIA_TYPE_2"/>
    <property type="match status" value="1"/>
</dbReference>
<evidence type="ECO:0000259" key="1">
    <source>
        <dbReference type="PROSITE" id="PS51094"/>
    </source>
</evidence>
<evidence type="ECO:0000313" key="3">
    <source>
        <dbReference type="Proteomes" id="UP001595976"/>
    </source>
</evidence>
<gene>
    <name evidence="2" type="ORF">ACFPK2_19625</name>
</gene>
<dbReference type="InterPro" id="IPR051541">
    <property type="entry name" value="PTS_SugarTrans_NitroReg"/>
</dbReference>